<comment type="caution">
    <text evidence="2">The sequence shown here is derived from an EMBL/GenBank/DDBJ whole genome shotgun (WGS) entry which is preliminary data.</text>
</comment>
<evidence type="ECO:0000313" key="2">
    <source>
        <dbReference type="EMBL" id="MCD7472789.1"/>
    </source>
</evidence>
<keyword evidence="3" id="KW-1185">Reference proteome</keyword>
<sequence>MFVEHLVILNYASTLLERILKALLQIKKEEYGDTIDSAETSIKDLDANDFSGALNFAGAIEGAPFTCEESFTEPPVRKSPITSKGDDLVKFLD</sequence>
<feature type="region of interest" description="Disordered" evidence="1">
    <location>
        <begin position="71"/>
        <end position="93"/>
    </location>
</feature>
<evidence type="ECO:0000256" key="1">
    <source>
        <dbReference type="SAM" id="MobiDB-lite"/>
    </source>
</evidence>
<organism evidence="2 3">
    <name type="scientific">Datura stramonium</name>
    <name type="common">Jimsonweed</name>
    <name type="synonym">Common thornapple</name>
    <dbReference type="NCBI Taxonomy" id="4076"/>
    <lineage>
        <taxon>Eukaryota</taxon>
        <taxon>Viridiplantae</taxon>
        <taxon>Streptophyta</taxon>
        <taxon>Embryophyta</taxon>
        <taxon>Tracheophyta</taxon>
        <taxon>Spermatophyta</taxon>
        <taxon>Magnoliopsida</taxon>
        <taxon>eudicotyledons</taxon>
        <taxon>Gunneridae</taxon>
        <taxon>Pentapetalae</taxon>
        <taxon>asterids</taxon>
        <taxon>lamiids</taxon>
        <taxon>Solanales</taxon>
        <taxon>Solanaceae</taxon>
        <taxon>Solanoideae</taxon>
        <taxon>Datureae</taxon>
        <taxon>Datura</taxon>
    </lineage>
</organism>
<name>A0ABS8TPF8_DATST</name>
<dbReference type="InterPro" id="IPR035513">
    <property type="entry name" value="Invertase/methylesterase_inhib"/>
</dbReference>
<dbReference type="EMBL" id="JACEIK010001874">
    <property type="protein sequence ID" value="MCD7472789.1"/>
    <property type="molecule type" value="Genomic_DNA"/>
</dbReference>
<dbReference type="Gene3D" id="1.20.140.40">
    <property type="entry name" value="Invertase/pectin methylesterase inhibitor family protein"/>
    <property type="match status" value="1"/>
</dbReference>
<reference evidence="2 3" key="1">
    <citation type="journal article" date="2021" name="BMC Genomics">
        <title>Datura genome reveals duplications of psychoactive alkaloid biosynthetic genes and high mutation rate following tissue culture.</title>
        <authorList>
            <person name="Rajewski A."/>
            <person name="Carter-House D."/>
            <person name="Stajich J."/>
            <person name="Litt A."/>
        </authorList>
    </citation>
    <scope>NUCLEOTIDE SEQUENCE [LARGE SCALE GENOMIC DNA]</scope>
    <source>
        <strain evidence="2">AR-01</strain>
    </source>
</reference>
<feature type="non-terminal residue" evidence="2">
    <location>
        <position position="93"/>
    </location>
</feature>
<protein>
    <submittedName>
        <fullName evidence="2">Uncharacterized protein</fullName>
    </submittedName>
</protein>
<evidence type="ECO:0000313" key="3">
    <source>
        <dbReference type="Proteomes" id="UP000823775"/>
    </source>
</evidence>
<proteinExistence type="predicted"/>
<gene>
    <name evidence="2" type="ORF">HAX54_014152</name>
</gene>
<accession>A0ABS8TPF8</accession>
<dbReference type="Proteomes" id="UP000823775">
    <property type="component" value="Unassembled WGS sequence"/>
</dbReference>
<feature type="compositionally biased region" description="Basic and acidic residues" evidence="1">
    <location>
        <begin position="84"/>
        <end position="93"/>
    </location>
</feature>
<dbReference type="SUPFAM" id="SSF101148">
    <property type="entry name" value="Plant invertase/pectin methylesterase inhibitor"/>
    <property type="match status" value="1"/>
</dbReference>
<dbReference type="CDD" id="cd14859">
    <property type="entry name" value="PMEI_like"/>
    <property type="match status" value="1"/>
</dbReference>